<organism evidence="8 9">
    <name type="scientific">Minwuia thermotolerans</name>
    <dbReference type="NCBI Taxonomy" id="2056226"/>
    <lineage>
        <taxon>Bacteria</taxon>
        <taxon>Pseudomonadati</taxon>
        <taxon>Pseudomonadota</taxon>
        <taxon>Alphaproteobacteria</taxon>
        <taxon>Minwuiales</taxon>
        <taxon>Minwuiaceae</taxon>
        <taxon>Minwuia</taxon>
    </lineage>
</organism>
<evidence type="ECO:0000313" key="9">
    <source>
        <dbReference type="Proteomes" id="UP000229498"/>
    </source>
</evidence>
<dbReference type="AlphaFoldDB" id="A0A2M9G229"/>
<keyword evidence="9" id="KW-1185">Reference proteome</keyword>
<proteinExistence type="inferred from homology"/>
<evidence type="ECO:0000256" key="3">
    <source>
        <dbReference type="ARBA" id="ARBA00023139"/>
    </source>
</evidence>
<keyword evidence="2 6" id="KW-0472">Membrane</keyword>
<dbReference type="HAMAP" id="MF_00922">
    <property type="entry name" value="OM_assembly_BamD"/>
    <property type="match status" value="1"/>
</dbReference>
<protein>
    <recommendedName>
        <fullName evidence="6">Outer membrane protein assembly factor BamD</fullName>
    </recommendedName>
</protein>
<dbReference type="PANTHER" id="PTHR37423:SF1">
    <property type="entry name" value="OUTER MEMBRANE PROTEIN ASSEMBLY FACTOR BAMD"/>
    <property type="match status" value="1"/>
</dbReference>
<evidence type="ECO:0000256" key="1">
    <source>
        <dbReference type="ARBA" id="ARBA00022729"/>
    </source>
</evidence>
<evidence type="ECO:0000256" key="4">
    <source>
        <dbReference type="ARBA" id="ARBA00023237"/>
    </source>
</evidence>
<evidence type="ECO:0000313" key="8">
    <source>
        <dbReference type="EMBL" id="PJK29777.1"/>
    </source>
</evidence>
<dbReference type="InterPro" id="IPR017689">
    <property type="entry name" value="BamD"/>
</dbReference>
<dbReference type="InterPro" id="IPR039565">
    <property type="entry name" value="BamD-like"/>
</dbReference>
<dbReference type="GO" id="GO:1990063">
    <property type="term" value="C:Bam protein complex"/>
    <property type="evidence" value="ECO:0007669"/>
    <property type="project" value="TreeGrafter"/>
</dbReference>
<dbReference type="PROSITE" id="PS51257">
    <property type="entry name" value="PROKAR_LIPOPROTEIN"/>
    <property type="match status" value="1"/>
</dbReference>
<accession>A0A2M9G229</accession>
<evidence type="ECO:0000256" key="2">
    <source>
        <dbReference type="ARBA" id="ARBA00023136"/>
    </source>
</evidence>
<evidence type="ECO:0000259" key="7">
    <source>
        <dbReference type="Pfam" id="PF13525"/>
    </source>
</evidence>
<dbReference type="Pfam" id="PF13525">
    <property type="entry name" value="YfiO"/>
    <property type="match status" value="1"/>
</dbReference>
<dbReference type="CDD" id="cd15830">
    <property type="entry name" value="BamD"/>
    <property type="match status" value="1"/>
</dbReference>
<keyword evidence="5 6" id="KW-0449">Lipoprotein</keyword>
<evidence type="ECO:0000256" key="6">
    <source>
        <dbReference type="HAMAP-Rule" id="MF_00922"/>
    </source>
</evidence>
<dbReference type="Proteomes" id="UP000229498">
    <property type="component" value="Unassembled WGS sequence"/>
</dbReference>
<dbReference type="InterPro" id="IPR011990">
    <property type="entry name" value="TPR-like_helical_dom_sf"/>
</dbReference>
<comment type="subcellular location">
    <subcellularLocation>
        <location evidence="6">Cell outer membrane</location>
        <topology evidence="6">Lipid-anchor</topology>
    </subcellularLocation>
</comment>
<dbReference type="NCBIfam" id="TIGR03302">
    <property type="entry name" value="OM_YfiO"/>
    <property type="match status" value="1"/>
</dbReference>
<reference evidence="8 9" key="1">
    <citation type="submission" date="2017-11" db="EMBL/GenBank/DDBJ databases">
        <title>Draft genome sequence of Rhizobiales bacterium SY3-13.</title>
        <authorList>
            <person name="Sun C."/>
        </authorList>
    </citation>
    <scope>NUCLEOTIDE SEQUENCE [LARGE SCALE GENOMIC DNA]</scope>
    <source>
        <strain evidence="8 9">SY3-13</strain>
    </source>
</reference>
<evidence type="ECO:0000256" key="5">
    <source>
        <dbReference type="ARBA" id="ARBA00023288"/>
    </source>
</evidence>
<sequence length="283" mass="31744">MDSRFPIVRSLGALTLLTLLAAFLAGCSGGEDETPVASAQPAPEPPVEVLYNSALDALVAEEYEQAAAGFDLVERQYPYSVWATKAQIMAIFSYYMTNDYDLAIGAAERFIRLHPGSKDTPYAHYMIAVSNYEQIADVERDQGRTREALNKLQEVLQRYPRSAYAQDAQAKLALTRDHLAGKEMTVGRYYLQRGHYVAAINRFRNVVEQFQTTSHTPEALHRLVESYLSLGVTDEAQATAAVLGHNYPQSQWYRDSYAMLQGEDLEPEPSEGSWISQVWNSIF</sequence>
<dbReference type="RefSeq" id="WP_109793054.1">
    <property type="nucleotide sequence ID" value="NZ_PHIG01000031.1"/>
</dbReference>
<gene>
    <name evidence="6" type="primary">bamD</name>
    <name evidence="8" type="ORF">CVT23_08325</name>
</gene>
<dbReference type="SUPFAM" id="SSF48452">
    <property type="entry name" value="TPR-like"/>
    <property type="match status" value="1"/>
</dbReference>
<dbReference type="Gene3D" id="1.25.40.10">
    <property type="entry name" value="Tetratricopeptide repeat domain"/>
    <property type="match status" value="1"/>
</dbReference>
<keyword evidence="4 6" id="KW-0998">Cell outer membrane</keyword>
<comment type="subunit">
    <text evidence="6">Part of the Bam complex.</text>
</comment>
<dbReference type="GO" id="GO:0051205">
    <property type="term" value="P:protein insertion into membrane"/>
    <property type="evidence" value="ECO:0007669"/>
    <property type="project" value="UniProtKB-UniRule"/>
</dbReference>
<comment type="similarity">
    <text evidence="6">Belongs to the BamD family.</text>
</comment>
<keyword evidence="3 6" id="KW-0564">Palmitate</keyword>
<dbReference type="OrthoDB" id="9804044at2"/>
<feature type="domain" description="Outer membrane lipoprotein BamD-like" evidence="7">
    <location>
        <begin position="46"/>
        <end position="239"/>
    </location>
</feature>
<keyword evidence="1 6" id="KW-0732">Signal</keyword>
<name>A0A2M9G229_9PROT</name>
<comment type="caution">
    <text evidence="8">The sequence shown here is derived from an EMBL/GenBank/DDBJ whole genome shotgun (WGS) entry which is preliminary data.</text>
</comment>
<dbReference type="GO" id="GO:0043165">
    <property type="term" value="P:Gram-negative-bacterium-type cell outer membrane assembly"/>
    <property type="evidence" value="ECO:0007669"/>
    <property type="project" value="UniProtKB-UniRule"/>
</dbReference>
<dbReference type="EMBL" id="PHIG01000031">
    <property type="protein sequence ID" value="PJK29777.1"/>
    <property type="molecule type" value="Genomic_DNA"/>
</dbReference>
<comment type="function">
    <text evidence="6">Part of the outer membrane protein assembly complex, which is involved in assembly and insertion of beta-barrel proteins into the outer membrane.</text>
</comment>
<dbReference type="PANTHER" id="PTHR37423">
    <property type="entry name" value="SOLUBLE LYTIC MUREIN TRANSGLYCOSYLASE-RELATED"/>
    <property type="match status" value="1"/>
</dbReference>